<evidence type="ECO:0000313" key="1">
    <source>
        <dbReference type="EMBL" id="KAJ3553419.1"/>
    </source>
</evidence>
<comment type="caution">
    <text evidence="1">The sequence shown here is derived from an EMBL/GenBank/DDBJ whole genome shotgun (WGS) entry which is preliminary data.</text>
</comment>
<sequence length="197" mass="21273">MVGIGTALNDDPQLNTRHLPPLPSMHPHRYHLPRPIILDSNLRFPINCKLLKNYHDGRGRRPWLISSRPAAPSEKAAWTSRKQVLESAGARVIEVSGDDGHITISDMLSTLRQSGVRSLMVEGGASVIQSFMADASGSGTPHYVDTVIVTVAPLFVGAEGVSYGAAVTDLKTPAFHHLRTELVGRDAVVALGSSRRL</sequence>
<proteinExistence type="predicted"/>
<organism evidence="1 2">
    <name type="scientific">Phlebia brevispora</name>
    <dbReference type="NCBI Taxonomy" id="194682"/>
    <lineage>
        <taxon>Eukaryota</taxon>
        <taxon>Fungi</taxon>
        <taxon>Dikarya</taxon>
        <taxon>Basidiomycota</taxon>
        <taxon>Agaricomycotina</taxon>
        <taxon>Agaricomycetes</taxon>
        <taxon>Polyporales</taxon>
        <taxon>Meruliaceae</taxon>
        <taxon>Phlebia</taxon>
    </lineage>
</organism>
<dbReference type="Proteomes" id="UP001148662">
    <property type="component" value="Unassembled WGS sequence"/>
</dbReference>
<accession>A0ACC1T578</accession>
<reference evidence="1" key="1">
    <citation type="submission" date="2022-07" db="EMBL/GenBank/DDBJ databases">
        <title>Genome Sequence of Phlebia brevispora.</title>
        <authorList>
            <person name="Buettner E."/>
        </authorList>
    </citation>
    <scope>NUCLEOTIDE SEQUENCE</scope>
    <source>
        <strain evidence="1">MPL23</strain>
    </source>
</reference>
<name>A0ACC1T578_9APHY</name>
<gene>
    <name evidence="1" type="ORF">NM688_g3624</name>
</gene>
<keyword evidence="2" id="KW-1185">Reference proteome</keyword>
<evidence type="ECO:0000313" key="2">
    <source>
        <dbReference type="Proteomes" id="UP001148662"/>
    </source>
</evidence>
<dbReference type="EMBL" id="JANHOG010000542">
    <property type="protein sequence ID" value="KAJ3553419.1"/>
    <property type="molecule type" value="Genomic_DNA"/>
</dbReference>
<protein>
    <submittedName>
        <fullName evidence="1">Uncharacterized protein</fullName>
    </submittedName>
</protein>